<feature type="transmembrane region" description="Helical" evidence="7">
    <location>
        <begin position="12"/>
        <end position="29"/>
    </location>
</feature>
<dbReference type="AlphaFoldDB" id="A0A7C4AQ04"/>
<dbReference type="PANTHER" id="PTHR30518:SF2">
    <property type="entry name" value="ENDOLYTIC MUREIN TRANSGLYCOSYLASE"/>
    <property type="match status" value="1"/>
</dbReference>
<dbReference type="NCBIfam" id="TIGR00247">
    <property type="entry name" value="endolytic transglycosylase MltG"/>
    <property type="match status" value="1"/>
</dbReference>
<dbReference type="InterPro" id="IPR003770">
    <property type="entry name" value="MLTG-like"/>
</dbReference>
<comment type="similarity">
    <text evidence="7">Belongs to the transglycosylase MltG family.</text>
</comment>
<evidence type="ECO:0000256" key="3">
    <source>
        <dbReference type="ARBA" id="ARBA00022989"/>
    </source>
</evidence>
<evidence type="ECO:0000256" key="4">
    <source>
        <dbReference type="ARBA" id="ARBA00023136"/>
    </source>
</evidence>
<proteinExistence type="inferred from homology"/>
<keyword evidence="1 7" id="KW-1003">Cell membrane</keyword>
<feature type="site" description="Important for catalytic activity" evidence="7">
    <location>
        <position position="233"/>
    </location>
</feature>
<dbReference type="PANTHER" id="PTHR30518">
    <property type="entry name" value="ENDOLYTIC MUREIN TRANSGLYCOSYLASE"/>
    <property type="match status" value="1"/>
</dbReference>
<comment type="caution">
    <text evidence="8">The sequence shown here is derived from an EMBL/GenBank/DDBJ whole genome shotgun (WGS) entry which is preliminary data.</text>
</comment>
<dbReference type="EC" id="4.2.2.29" evidence="7"/>
<name>A0A7C4AQ04_9BACT</name>
<protein>
    <recommendedName>
        <fullName evidence="7">Endolytic murein transglycosylase</fullName>
        <ecNumber evidence="7">4.2.2.29</ecNumber>
    </recommendedName>
    <alternativeName>
        <fullName evidence="7">Peptidoglycan lytic transglycosylase</fullName>
    </alternativeName>
    <alternativeName>
        <fullName evidence="7">Peptidoglycan polymerization terminase</fullName>
    </alternativeName>
</protein>
<dbReference type="GO" id="GO:0071555">
    <property type="term" value="P:cell wall organization"/>
    <property type="evidence" value="ECO:0007669"/>
    <property type="project" value="UniProtKB-KW"/>
</dbReference>
<evidence type="ECO:0000256" key="5">
    <source>
        <dbReference type="ARBA" id="ARBA00023239"/>
    </source>
</evidence>
<dbReference type="GO" id="GO:0005886">
    <property type="term" value="C:plasma membrane"/>
    <property type="evidence" value="ECO:0007669"/>
    <property type="project" value="UniProtKB-SubCell"/>
</dbReference>
<dbReference type="Gene3D" id="3.30.160.60">
    <property type="entry name" value="Classic Zinc Finger"/>
    <property type="match status" value="1"/>
</dbReference>
<keyword evidence="6 7" id="KW-0961">Cell wall biogenesis/degradation</keyword>
<keyword evidence="4 7" id="KW-0472">Membrane</keyword>
<dbReference type="CDD" id="cd08010">
    <property type="entry name" value="MltG_like"/>
    <property type="match status" value="1"/>
</dbReference>
<comment type="subcellular location">
    <subcellularLocation>
        <location evidence="7">Cell membrane</location>
        <topology evidence="7">Single-pass membrane protein</topology>
    </subcellularLocation>
</comment>
<comment type="function">
    <text evidence="7">Functions as a peptidoglycan terminase that cleaves nascent peptidoglycan strands endolytically to terminate their elongation.</text>
</comment>
<dbReference type="GO" id="GO:0008932">
    <property type="term" value="F:lytic endotransglycosylase activity"/>
    <property type="evidence" value="ECO:0007669"/>
    <property type="project" value="UniProtKB-UniRule"/>
</dbReference>
<evidence type="ECO:0000256" key="2">
    <source>
        <dbReference type="ARBA" id="ARBA00022692"/>
    </source>
</evidence>
<evidence type="ECO:0000256" key="7">
    <source>
        <dbReference type="HAMAP-Rule" id="MF_02065"/>
    </source>
</evidence>
<organism evidence="8">
    <name type="scientific">Desulfomonile tiedjei</name>
    <dbReference type="NCBI Taxonomy" id="2358"/>
    <lineage>
        <taxon>Bacteria</taxon>
        <taxon>Pseudomonadati</taxon>
        <taxon>Thermodesulfobacteriota</taxon>
        <taxon>Desulfomonilia</taxon>
        <taxon>Desulfomonilales</taxon>
        <taxon>Desulfomonilaceae</taxon>
        <taxon>Desulfomonile</taxon>
    </lineage>
</organism>
<reference evidence="8" key="1">
    <citation type="journal article" date="2020" name="mSystems">
        <title>Genome- and Community-Level Interaction Insights into Carbon Utilization and Element Cycling Functions of Hydrothermarchaeota in Hydrothermal Sediment.</title>
        <authorList>
            <person name="Zhou Z."/>
            <person name="Liu Y."/>
            <person name="Xu W."/>
            <person name="Pan J."/>
            <person name="Luo Z.H."/>
            <person name="Li M."/>
        </authorList>
    </citation>
    <scope>NUCLEOTIDE SEQUENCE [LARGE SCALE GENOMIC DNA]</scope>
    <source>
        <strain evidence="8">SpSt-769</strain>
    </source>
</reference>
<dbReference type="Pfam" id="PF02618">
    <property type="entry name" value="YceG"/>
    <property type="match status" value="1"/>
</dbReference>
<keyword evidence="2 7" id="KW-0812">Transmembrane</keyword>
<keyword evidence="5 7" id="KW-0456">Lyase</keyword>
<dbReference type="HAMAP" id="MF_02065">
    <property type="entry name" value="MltG"/>
    <property type="match status" value="1"/>
</dbReference>
<accession>A0A7C4AQ04</accession>
<keyword evidence="3 7" id="KW-1133">Transmembrane helix</keyword>
<evidence type="ECO:0000256" key="6">
    <source>
        <dbReference type="ARBA" id="ARBA00023316"/>
    </source>
</evidence>
<comment type="catalytic activity">
    <reaction evidence="7">
        <text>a peptidoglycan chain = a peptidoglycan chain with N-acetyl-1,6-anhydromuramyl-[peptide] at the reducing end + a peptidoglycan chain with N-acetylglucosamine at the non-reducing end.</text>
        <dbReference type="EC" id="4.2.2.29"/>
    </reaction>
</comment>
<dbReference type="EMBL" id="DTGT01000026">
    <property type="protein sequence ID" value="HGH59840.1"/>
    <property type="molecule type" value="Genomic_DNA"/>
</dbReference>
<sequence>MKISPLAICKRILVVLLVVVGIVGVYIGYKRLPQLVSEFYRPGPVETIPAKDVVITIPKGASLSQVGKILQDNGVIRSSLVFKLVAFIRGEQRKVKAGDYLLKTSSDPGDVLDLLISGKTLVITLTVPEGYNIFQIADLFQQTGISTREEMLSAARDKAFIDELGVEGASLEGYLFPDTYFVRPSERGDPKLVLRRMVQRFRDVYDKQVKATAEQFGWTPLQVVTLASLIEKEAKASEHALVSAVFHNRLRLNMKLQSDPTVIYGIKPMGSKITRADLERKHPYNTYQNLGLPPGPIANPGRESLVAAVAPADVDYLYFVSKNDGTHQFSNTLQEHNRWVNLYQKQPVNQVQ</sequence>
<evidence type="ECO:0000256" key="1">
    <source>
        <dbReference type="ARBA" id="ARBA00022475"/>
    </source>
</evidence>
<dbReference type="Gene3D" id="3.30.1490.480">
    <property type="entry name" value="Endolytic murein transglycosylase"/>
    <property type="match status" value="1"/>
</dbReference>
<gene>
    <name evidence="7 8" type="primary">mltG</name>
    <name evidence="8" type="ORF">ENV54_00925</name>
</gene>
<dbReference type="GO" id="GO:0009252">
    <property type="term" value="P:peptidoglycan biosynthetic process"/>
    <property type="evidence" value="ECO:0007669"/>
    <property type="project" value="UniProtKB-UniRule"/>
</dbReference>
<evidence type="ECO:0000313" key="8">
    <source>
        <dbReference type="EMBL" id="HGH59840.1"/>
    </source>
</evidence>